<dbReference type="Gene3D" id="3.10.620.30">
    <property type="match status" value="1"/>
</dbReference>
<dbReference type="PANTHER" id="PTHR39327">
    <property type="match status" value="1"/>
</dbReference>
<proteinExistence type="predicted"/>
<dbReference type="Pfam" id="PF06035">
    <property type="entry name" value="Peptidase_C93"/>
    <property type="match status" value="1"/>
</dbReference>
<reference evidence="1" key="1">
    <citation type="submission" date="2018-06" db="EMBL/GenBank/DDBJ databases">
        <authorList>
            <person name="Zhirakovskaya E."/>
        </authorList>
    </citation>
    <scope>NUCLEOTIDE SEQUENCE</scope>
</reference>
<dbReference type="InterPro" id="IPR010319">
    <property type="entry name" value="Transglutaminase-like_Cys_pept"/>
</dbReference>
<accession>A0A3B0T4A0</accession>
<evidence type="ECO:0000313" key="1">
    <source>
        <dbReference type="EMBL" id="VAW12778.1"/>
    </source>
</evidence>
<sequence length="233" mass="25343">MNKCVVVFSMAMVIVGGSSPVAAHLGPSELKVTPQTSRMAEGARAMAPIPHIVFCKSNASECRKGASTGWVPMNASRWKDLKTVNARFNRYIEPISDQSNSGKIDVWTIGEKRGDCEEYAIAKRSELIARGWSPSSVLLAVVLDTRGGGHAVAVVRTDQGDFVLDNLTSNIRTWDKTGYTWIKQQSSKNPRVWVRIAEATQPVAPKPKLSINVVVLDQPALDASDTGLREPAL</sequence>
<protein>
    <recommendedName>
        <fullName evidence="2">COGs COG3672</fullName>
    </recommendedName>
</protein>
<organism evidence="1">
    <name type="scientific">hydrothermal vent metagenome</name>
    <dbReference type="NCBI Taxonomy" id="652676"/>
    <lineage>
        <taxon>unclassified sequences</taxon>
        <taxon>metagenomes</taxon>
        <taxon>ecological metagenomes</taxon>
    </lineage>
</organism>
<dbReference type="PANTHER" id="PTHR39327:SF1">
    <property type="entry name" value="BLR5470 PROTEIN"/>
    <property type="match status" value="1"/>
</dbReference>
<dbReference type="EMBL" id="UOEM01000052">
    <property type="protein sequence ID" value="VAW12778.1"/>
    <property type="molecule type" value="Genomic_DNA"/>
</dbReference>
<dbReference type="AlphaFoldDB" id="A0A3B0T4A0"/>
<name>A0A3B0T4A0_9ZZZZ</name>
<gene>
    <name evidence="1" type="ORF">MNBD_ALPHA09-435</name>
</gene>
<evidence type="ECO:0008006" key="2">
    <source>
        <dbReference type="Google" id="ProtNLM"/>
    </source>
</evidence>